<keyword evidence="3" id="KW-1185">Reference proteome</keyword>
<dbReference type="HOGENOM" id="CLU_2515084_0_0_1"/>
<gene>
    <name evidence="2" type="primary">Dsec\GM15339</name>
    <name evidence="2" type="ORF">Dsec_GM15339</name>
</gene>
<sequence>MQWDKKQEEVPEVEQGEELQMTSPGTCAFDHRCSDARTQLKTHFSPKLQLSSRSSSNSNSLSMPMPMPIPNPICICIASTLSRVQAA</sequence>
<name>B4IBD0_DROSE</name>
<organism evidence="3">
    <name type="scientific">Drosophila sechellia</name>
    <name type="common">Fruit fly</name>
    <dbReference type="NCBI Taxonomy" id="7238"/>
    <lineage>
        <taxon>Eukaryota</taxon>
        <taxon>Metazoa</taxon>
        <taxon>Ecdysozoa</taxon>
        <taxon>Arthropoda</taxon>
        <taxon>Hexapoda</taxon>
        <taxon>Insecta</taxon>
        <taxon>Pterygota</taxon>
        <taxon>Neoptera</taxon>
        <taxon>Endopterygota</taxon>
        <taxon>Diptera</taxon>
        <taxon>Brachycera</taxon>
        <taxon>Muscomorpha</taxon>
        <taxon>Ephydroidea</taxon>
        <taxon>Drosophilidae</taxon>
        <taxon>Drosophila</taxon>
        <taxon>Sophophora</taxon>
    </lineage>
</organism>
<evidence type="ECO:0000313" key="2">
    <source>
        <dbReference type="EMBL" id="EDW44688.1"/>
    </source>
</evidence>
<protein>
    <submittedName>
        <fullName evidence="2">GM15339</fullName>
    </submittedName>
</protein>
<feature type="region of interest" description="Disordered" evidence="1">
    <location>
        <begin position="1"/>
        <end position="25"/>
    </location>
</feature>
<feature type="compositionally biased region" description="Low complexity" evidence="1">
    <location>
        <begin position="45"/>
        <end position="64"/>
    </location>
</feature>
<dbReference type="AlphaFoldDB" id="B4IBD0"/>
<dbReference type="EMBL" id="CH480827">
    <property type="protein sequence ID" value="EDW44688.1"/>
    <property type="molecule type" value="Genomic_DNA"/>
</dbReference>
<proteinExistence type="predicted"/>
<dbReference type="Proteomes" id="UP000001292">
    <property type="component" value="Unassembled WGS sequence"/>
</dbReference>
<evidence type="ECO:0000313" key="3">
    <source>
        <dbReference type="Proteomes" id="UP000001292"/>
    </source>
</evidence>
<reference evidence="2 3" key="1">
    <citation type="journal article" date="2007" name="Nature">
        <title>Evolution of genes and genomes on the Drosophila phylogeny.</title>
        <authorList>
            <consortium name="Drosophila 12 Genomes Consortium"/>
            <person name="Clark A.G."/>
            <person name="Eisen M.B."/>
            <person name="Smith D.R."/>
            <person name="Bergman C.M."/>
            <person name="Oliver B."/>
            <person name="Markow T.A."/>
            <person name="Kaufman T.C."/>
            <person name="Kellis M."/>
            <person name="Gelbart W."/>
            <person name="Iyer V.N."/>
            <person name="Pollard D.A."/>
            <person name="Sackton T.B."/>
            <person name="Larracuente A.M."/>
            <person name="Singh N.D."/>
            <person name="Abad J.P."/>
            <person name="Abt D.N."/>
            <person name="Adryan B."/>
            <person name="Aguade M."/>
            <person name="Akashi H."/>
            <person name="Anderson W.W."/>
            <person name="Aquadro C.F."/>
            <person name="Ardell D.H."/>
            <person name="Arguello R."/>
            <person name="Artieri C.G."/>
            <person name="Barbash D.A."/>
            <person name="Barker D."/>
            <person name="Barsanti P."/>
            <person name="Batterham P."/>
            <person name="Batzoglou S."/>
            <person name="Begun D."/>
            <person name="Bhutkar A."/>
            <person name="Blanco E."/>
            <person name="Bosak S.A."/>
            <person name="Bradley R.K."/>
            <person name="Brand A.D."/>
            <person name="Brent M.R."/>
            <person name="Brooks A.N."/>
            <person name="Brown R.H."/>
            <person name="Butlin R.K."/>
            <person name="Caggese C."/>
            <person name="Calvi B.R."/>
            <person name="Bernardo de Carvalho A."/>
            <person name="Caspi A."/>
            <person name="Castrezana S."/>
            <person name="Celniker S.E."/>
            <person name="Chang J.L."/>
            <person name="Chapple C."/>
            <person name="Chatterji S."/>
            <person name="Chinwalla A."/>
            <person name="Civetta A."/>
            <person name="Clifton S.W."/>
            <person name="Comeron J.M."/>
            <person name="Costello J.C."/>
            <person name="Coyne J.A."/>
            <person name="Daub J."/>
            <person name="David R.G."/>
            <person name="Delcher A.L."/>
            <person name="Delehaunty K."/>
            <person name="Do C.B."/>
            <person name="Ebling H."/>
            <person name="Edwards K."/>
            <person name="Eickbush T."/>
            <person name="Evans J.D."/>
            <person name="Filipski A."/>
            <person name="Findeiss S."/>
            <person name="Freyhult E."/>
            <person name="Fulton L."/>
            <person name="Fulton R."/>
            <person name="Garcia A.C."/>
            <person name="Gardiner A."/>
            <person name="Garfield D.A."/>
            <person name="Garvin B.E."/>
            <person name="Gibson G."/>
            <person name="Gilbert D."/>
            <person name="Gnerre S."/>
            <person name="Godfrey J."/>
            <person name="Good R."/>
            <person name="Gotea V."/>
            <person name="Gravely B."/>
            <person name="Greenberg A.J."/>
            <person name="Griffiths-Jones S."/>
            <person name="Gross S."/>
            <person name="Guigo R."/>
            <person name="Gustafson E.A."/>
            <person name="Haerty W."/>
            <person name="Hahn M.W."/>
            <person name="Halligan D.L."/>
            <person name="Halpern A.L."/>
            <person name="Halter G.M."/>
            <person name="Han M.V."/>
            <person name="Heger A."/>
            <person name="Hillier L."/>
            <person name="Hinrichs A.S."/>
            <person name="Holmes I."/>
            <person name="Hoskins R.A."/>
            <person name="Hubisz M.J."/>
            <person name="Hultmark D."/>
            <person name="Huntley M.A."/>
            <person name="Jaffe D.B."/>
            <person name="Jagadeeshan S."/>
            <person name="Jeck W.R."/>
            <person name="Johnson J."/>
            <person name="Jones C.D."/>
            <person name="Jordan W.C."/>
            <person name="Karpen G.H."/>
            <person name="Kataoka E."/>
            <person name="Keightley P.D."/>
            <person name="Kheradpour P."/>
            <person name="Kirkness E.F."/>
            <person name="Koerich L.B."/>
            <person name="Kristiansen K."/>
            <person name="Kudrna D."/>
            <person name="Kulathinal R.J."/>
            <person name="Kumar S."/>
            <person name="Kwok R."/>
            <person name="Lander E."/>
            <person name="Langley C.H."/>
            <person name="Lapoint R."/>
            <person name="Lazzaro B.P."/>
            <person name="Lee S.J."/>
            <person name="Levesque L."/>
            <person name="Li R."/>
            <person name="Lin C.F."/>
            <person name="Lin M.F."/>
            <person name="Lindblad-Toh K."/>
            <person name="Llopart A."/>
            <person name="Long M."/>
            <person name="Low L."/>
            <person name="Lozovsky E."/>
            <person name="Lu J."/>
            <person name="Luo M."/>
            <person name="Machado C.A."/>
            <person name="Makalowski W."/>
            <person name="Marzo M."/>
            <person name="Matsuda M."/>
            <person name="Matzkin L."/>
            <person name="McAllister B."/>
            <person name="McBride C.S."/>
            <person name="McKernan B."/>
            <person name="McKernan K."/>
            <person name="Mendez-Lago M."/>
            <person name="Minx P."/>
            <person name="Mollenhauer M.U."/>
            <person name="Montooth K."/>
            <person name="Mount S.M."/>
            <person name="Mu X."/>
            <person name="Myers E."/>
            <person name="Negre B."/>
            <person name="Newfeld S."/>
            <person name="Nielsen R."/>
            <person name="Noor M.A."/>
            <person name="O'Grady P."/>
            <person name="Pachter L."/>
            <person name="Papaceit M."/>
            <person name="Parisi M.J."/>
            <person name="Parisi M."/>
            <person name="Parts L."/>
            <person name="Pedersen J.S."/>
            <person name="Pesole G."/>
            <person name="Phillippy A.M."/>
            <person name="Ponting C.P."/>
            <person name="Pop M."/>
            <person name="Porcelli D."/>
            <person name="Powell J.R."/>
            <person name="Prohaska S."/>
            <person name="Pruitt K."/>
            <person name="Puig M."/>
            <person name="Quesneville H."/>
            <person name="Ram K.R."/>
            <person name="Rand D."/>
            <person name="Rasmussen M.D."/>
            <person name="Reed L.K."/>
            <person name="Reenan R."/>
            <person name="Reily A."/>
            <person name="Remington K.A."/>
            <person name="Rieger T.T."/>
            <person name="Ritchie M.G."/>
            <person name="Robin C."/>
            <person name="Rogers Y.H."/>
            <person name="Rohde C."/>
            <person name="Rozas J."/>
            <person name="Rubenfield M.J."/>
            <person name="Ruiz A."/>
            <person name="Russo S."/>
            <person name="Salzberg S.L."/>
            <person name="Sanchez-Gracia A."/>
            <person name="Saranga D.J."/>
            <person name="Sato H."/>
            <person name="Schaeffer S.W."/>
            <person name="Schatz M.C."/>
            <person name="Schlenke T."/>
            <person name="Schwartz R."/>
            <person name="Segarra C."/>
            <person name="Singh R.S."/>
            <person name="Sirot L."/>
            <person name="Sirota M."/>
            <person name="Sisneros N.B."/>
            <person name="Smith C.D."/>
            <person name="Smith T.F."/>
            <person name="Spieth J."/>
            <person name="Stage D.E."/>
            <person name="Stark A."/>
            <person name="Stephan W."/>
            <person name="Strausberg R.L."/>
            <person name="Strempel S."/>
            <person name="Sturgill D."/>
            <person name="Sutton G."/>
            <person name="Sutton G.G."/>
            <person name="Tao W."/>
            <person name="Teichmann S."/>
            <person name="Tobari Y.N."/>
            <person name="Tomimura Y."/>
            <person name="Tsolas J.M."/>
            <person name="Valente V.L."/>
            <person name="Venter E."/>
            <person name="Venter J.C."/>
            <person name="Vicario S."/>
            <person name="Vieira F.G."/>
            <person name="Vilella A.J."/>
            <person name="Villasante A."/>
            <person name="Walenz B."/>
            <person name="Wang J."/>
            <person name="Wasserman M."/>
            <person name="Watts T."/>
            <person name="Wilson D."/>
            <person name="Wilson R.K."/>
            <person name="Wing R.A."/>
            <person name="Wolfner M.F."/>
            <person name="Wong A."/>
            <person name="Wong G.K."/>
            <person name="Wu C.I."/>
            <person name="Wu G."/>
            <person name="Yamamoto D."/>
            <person name="Yang H.P."/>
            <person name="Yang S.P."/>
            <person name="Yorke J.A."/>
            <person name="Yoshida K."/>
            <person name="Zdobnov E."/>
            <person name="Zhang P."/>
            <person name="Zhang Y."/>
            <person name="Zimin A.V."/>
            <person name="Baldwin J."/>
            <person name="Abdouelleil A."/>
            <person name="Abdulkadir J."/>
            <person name="Abebe A."/>
            <person name="Abera B."/>
            <person name="Abreu J."/>
            <person name="Acer S.C."/>
            <person name="Aftuck L."/>
            <person name="Alexander A."/>
            <person name="An P."/>
            <person name="Anderson E."/>
            <person name="Anderson S."/>
            <person name="Arachi H."/>
            <person name="Azer M."/>
            <person name="Bachantsang P."/>
            <person name="Barry A."/>
            <person name="Bayul T."/>
            <person name="Berlin A."/>
            <person name="Bessette D."/>
            <person name="Bloom T."/>
            <person name="Blye J."/>
            <person name="Boguslavskiy L."/>
            <person name="Bonnet C."/>
            <person name="Boukhgalter B."/>
            <person name="Bourzgui I."/>
            <person name="Brown A."/>
            <person name="Cahill P."/>
            <person name="Channer S."/>
            <person name="Cheshatsang Y."/>
            <person name="Chuda L."/>
            <person name="Citroen M."/>
            <person name="Collymore A."/>
            <person name="Cooke P."/>
            <person name="Costello M."/>
            <person name="D'Aco K."/>
            <person name="Daza R."/>
            <person name="De Haan G."/>
            <person name="DeGray S."/>
            <person name="DeMaso C."/>
            <person name="Dhargay N."/>
            <person name="Dooley K."/>
            <person name="Dooley E."/>
            <person name="Doricent M."/>
            <person name="Dorje P."/>
            <person name="Dorjee K."/>
            <person name="Dupes A."/>
            <person name="Elong R."/>
            <person name="Falk J."/>
            <person name="Farina A."/>
            <person name="Faro S."/>
            <person name="Ferguson D."/>
            <person name="Fisher S."/>
            <person name="Foley C.D."/>
            <person name="Franke A."/>
            <person name="Friedrich D."/>
            <person name="Gadbois L."/>
            <person name="Gearin G."/>
            <person name="Gearin C.R."/>
            <person name="Giannoukos G."/>
            <person name="Goode T."/>
            <person name="Graham J."/>
            <person name="Grandbois E."/>
            <person name="Grewal S."/>
            <person name="Gyaltsen K."/>
            <person name="Hafez N."/>
            <person name="Hagos B."/>
            <person name="Hall J."/>
            <person name="Henson C."/>
            <person name="Hollinger A."/>
            <person name="Honan T."/>
            <person name="Huard M.D."/>
            <person name="Hughes L."/>
            <person name="Hurhula B."/>
            <person name="Husby M.E."/>
            <person name="Kamat A."/>
            <person name="Kanga B."/>
            <person name="Kashin S."/>
            <person name="Khazanovich D."/>
            <person name="Kisner P."/>
            <person name="Lance K."/>
            <person name="Lara M."/>
            <person name="Lee W."/>
            <person name="Lennon N."/>
            <person name="Letendre F."/>
            <person name="LeVine R."/>
            <person name="Lipovsky A."/>
            <person name="Liu X."/>
            <person name="Liu J."/>
            <person name="Liu S."/>
            <person name="Lokyitsang T."/>
            <person name="Lokyitsang Y."/>
            <person name="Lubonja R."/>
            <person name="Lui A."/>
            <person name="MacDonald P."/>
            <person name="Magnisalis V."/>
            <person name="Maru K."/>
            <person name="Matthews C."/>
            <person name="McCusker W."/>
            <person name="McDonough S."/>
            <person name="Mehta T."/>
            <person name="Meldrim J."/>
            <person name="Meneus L."/>
            <person name="Mihai O."/>
            <person name="Mihalev A."/>
            <person name="Mihova T."/>
            <person name="Mittelman R."/>
            <person name="Mlenga V."/>
            <person name="Montmayeur A."/>
            <person name="Mulrain L."/>
            <person name="Navidi A."/>
            <person name="Naylor J."/>
            <person name="Negash T."/>
            <person name="Nguyen T."/>
            <person name="Nguyen N."/>
            <person name="Nicol R."/>
            <person name="Norbu C."/>
            <person name="Norbu N."/>
            <person name="Novod N."/>
            <person name="O'Neill B."/>
            <person name="Osman S."/>
            <person name="Markiewicz E."/>
            <person name="Oyono O.L."/>
            <person name="Patti C."/>
            <person name="Phunkhang P."/>
            <person name="Pierre F."/>
            <person name="Priest M."/>
            <person name="Raghuraman S."/>
            <person name="Rege F."/>
            <person name="Reyes R."/>
            <person name="Rise C."/>
            <person name="Rogov P."/>
            <person name="Ross K."/>
            <person name="Ryan E."/>
            <person name="Settipalli S."/>
            <person name="Shea T."/>
            <person name="Sherpa N."/>
            <person name="Shi L."/>
            <person name="Shih D."/>
            <person name="Sparrow T."/>
            <person name="Spaulding J."/>
            <person name="Stalker J."/>
            <person name="Stange-Thomann N."/>
            <person name="Stavropoulos S."/>
            <person name="Stone C."/>
            <person name="Strader C."/>
            <person name="Tesfaye S."/>
            <person name="Thomson T."/>
            <person name="Thoulutsang Y."/>
            <person name="Thoulutsang D."/>
            <person name="Topham K."/>
            <person name="Topping I."/>
            <person name="Tsamla T."/>
            <person name="Vassiliev H."/>
            <person name="Vo A."/>
            <person name="Wangchuk T."/>
            <person name="Wangdi T."/>
            <person name="Weiand M."/>
            <person name="Wilkinson J."/>
            <person name="Wilson A."/>
            <person name="Yadav S."/>
            <person name="Young G."/>
            <person name="Yu Q."/>
            <person name="Zembek L."/>
            <person name="Zhong D."/>
            <person name="Zimmer A."/>
            <person name="Zwirko Z."/>
            <person name="Jaffe D.B."/>
            <person name="Alvarez P."/>
            <person name="Brockman W."/>
            <person name="Butler J."/>
            <person name="Chin C."/>
            <person name="Gnerre S."/>
            <person name="Grabherr M."/>
            <person name="Kleber M."/>
            <person name="Mauceli E."/>
            <person name="MacCallum I."/>
        </authorList>
    </citation>
    <scope>NUCLEOTIDE SEQUENCE [LARGE SCALE GENOMIC DNA]</scope>
    <source>
        <strain evidence="3">Rob3c / Tucson 14021-0248.25</strain>
    </source>
</reference>
<evidence type="ECO:0000256" key="1">
    <source>
        <dbReference type="SAM" id="MobiDB-lite"/>
    </source>
</evidence>
<dbReference type="OMA" id="CICIAST"/>
<accession>B4IBD0</accession>
<feature type="region of interest" description="Disordered" evidence="1">
    <location>
        <begin position="44"/>
        <end position="64"/>
    </location>
</feature>